<dbReference type="EMBL" id="FQXJ01000005">
    <property type="protein sequence ID" value="SHH86571.1"/>
    <property type="molecule type" value="Genomic_DNA"/>
</dbReference>
<dbReference type="AlphaFoldDB" id="A0A1M5WGE2"/>
<proteinExistence type="predicted"/>
<evidence type="ECO:0000313" key="4">
    <source>
        <dbReference type="Proteomes" id="UP000183954"/>
    </source>
</evidence>
<reference evidence="4" key="1">
    <citation type="submission" date="2016-11" db="EMBL/GenBank/DDBJ databases">
        <authorList>
            <person name="Varghese N."/>
            <person name="Submissions S."/>
        </authorList>
    </citation>
    <scope>NUCLEOTIDE SEQUENCE [LARGE SCALE GENOMIC DNA]</scope>
    <source>
        <strain evidence="4">DSM 15449</strain>
    </source>
</reference>
<keyword evidence="4" id="KW-1185">Reference proteome</keyword>
<accession>A0A1M5WGE2</accession>
<dbReference type="Pfam" id="PF16461">
    <property type="entry name" value="Phage_TTP_12"/>
    <property type="match status" value="1"/>
</dbReference>
<organism evidence="3 4">
    <name type="scientific">Desulfosporosinus lacus DSM 15449</name>
    <dbReference type="NCBI Taxonomy" id="1121420"/>
    <lineage>
        <taxon>Bacteria</taxon>
        <taxon>Bacillati</taxon>
        <taxon>Bacillota</taxon>
        <taxon>Clostridia</taxon>
        <taxon>Eubacteriales</taxon>
        <taxon>Desulfitobacteriaceae</taxon>
        <taxon>Desulfosporosinus</taxon>
    </lineage>
</organism>
<dbReference type="Pfam" id="PF12733">
    <property type="entry name" value="Cadherin-like"/>
    <property type="match status" value="1"/>
</dbReference>
<gene>
    <name evidence="3" type="ORF">SAMN02746098_01607</name>
</gene>
<protein>
    <submittedName>
        <fullName evidence="3">Lambda phage tail tube protein, TTP</fullName>
    </submittedName>
</protein>
<dbReference type="OrthoDB" id="4206561at2"/>
<name>A0A1M5WGE2_9FIRM</name>
<evidence type="ECO:0000313" key="3">
    <source>
        <dbReference type="EMBL" id="SHH86571.1"/>
    </source>
</evidence>
<dbReference type="RefSeq" id="WP_073029201.1">
    <property type="nucleotide sequence ID" value="NZ_FQXJ01000005.1"/>
</dbReference>
<evidence type="ECO:0000259" key="2">
    <source>
        <dbReference type="Pfam" id="PF16461"/>
    </source>
</evidence>
<sequence length="232" mass="23706">MTGAKSTFGTTLTRAGSAIAEITNISSPKLTAGEIDVTSMDSANGYKEYIQGMRDGGDVSVEGNFINSDTNGQVGLVTDFNAGTVQSFVITFPDGTTWTFSAFVKGFELDDAEVEGKMGFKATLKVTGKPVLGITAAPNLTALVVTTGTLIPAFAAGTYEYVAYILTGVASVTITPTCATADSITVDDNVVATGVPSSAIALGAAGSVTTVEVVTTDAGKADTKYTIHLTRA</sequence>
<dbReference type="InterPro" id="IPR025883">
    <property type="entry name" value="Cadherin-like_domain"/>
</dbReference>
<evidence type="ECO:0000259" key="1">
    <source>
        <dbReference type="Pfam" id="PF12733"/>
    </source>
</evidence>
<dbReference type="Gene3D" id="4.10.410.40">
    <property type="match status" value="1"/>
</dbReference>
<feature type="domain" description="Cadherin-like beta-sandwich-like" evidence="1">
    <location>
        <begin position="140"/>
        <end position="231"/>
    </location>
</feature>
<dbReference type="STRING" id="1121420.SAMN02746098_01607"/>
<feature type="domain" description="Lambda phage tail tube protein N-terminal" evidence="2">
    <location>
        <begin position="17"/>
        <end position="132"/>
    </location>
</feature>
<dbReference type="Proteomes" id="UP000183954">
    <property type="component" value="Unassembled WGS sequence"/>
</dbReference>
<dbReference type="InterPro" id="IPR032494">
    <property type="entry name" value="Phage_TTP_N"/>
</dbReference>